<keyword evidence="4" id="KW-1185">Reference proteome</keyword>
<evidence type="ECO:0000313" key="3">
    <source>
        <dbReference type="EMBL" id="KYP57908.1"/>
    </source>
</evidence>
<dbReference type="Proteomes" id="UP000075243">
    <property type="component" value="Chromosome 11"/>
</dbReference>
<feature type="compositionally biased region" description="Polar residues" evidence="1">
    <location>
        <begin position="60"/>
        <end position="69"/>
    </location>
</feature>
<dbReference type="EMBL" id="CM003613">
    <property type="protein sequence ID" value="KYP57908.1"/>
    <property type="molecule type" value="Genomic_DNA"/>
</dbReference>
<gene>
    <name evidence="3" type="ORF">KK1_004192</name>
</gene>
<dbReference type="OMA" id="SSARTCK"/>
<dbReference type="Gramene" id="C.cajan_04094.t">
    <property type="protein sequence ID" value="C.cajan_04094.t.cds1"/>
    <property type="gene ID" value="C.cajan_04094"/>
</dbReference>
<feature type="region of interest" description="Disordered" evidence="1">
    <location>
        <begin position="60"/>
        <end position="81"/>
    </location>
</feature>
<name>A0A151ST13_CAJCA</name>
<feature type="chain" id="PRO_5007588707" evidence="2">
    <location>
        <begin position="30"/>
        <end position="81"/>
    </location>
</feature>
<proteinExistence type="predicted"/>
<sequence>SREEEEDLRAVRTLRSMLLLTLMLASSSARTCKVIQKRCVTSSAMGRSFARVSPESTASKVINSSTIEGGNQLGPGRRAAP</sequence>
<organism evidence="3 4">
    <name type="scientific">Cajanus cajan</name>
    <name type="common">Pigeon pea</name>
    <name type="synonym">Cajanus indicus</name>
    <dbReference type="NCBI Taxonomy" id="3821"/>
    <lineage>
        <taxon>Eukaryota</taxon>
        <taxon>Viridiplantae</taxon>
        <taxon>Streptophyta</taxon>
        <taxon>Embryophyta</taxon>
        <taxon>Tracheophyta</taxon>
        <taxon>Spermatophyta</taxon>
        <taxon>Magnoliopsida</taxon>
        <taxon>eudicotyledons</taxon>
        <taxon>Gunneridae</taxon>
        <taxon>Pentapetalae</taxon>
        <taxon>rosids</taxon>
        <taxon>fabids</taxon>
        <taxon>Fabales</taxon>
        <taxon>Fabaceae</taxon>
        <taxon>Papilionoideae</taxon>
        <taxon>50 kb inversion clade</taxon>
        <taxon>NPAAA clade</taxon>
        <taxon>indigoferoid/millettioid clade</taxon>
        <taxon>Phaseoleae</taxon>
        <taxon>Cajanus</taxon>
    </lineage>
</organism>
<keyword evidence="2" id="KW-0732">Signal</keyword>
<feature type="non-terminal residue" evidence="3">
    <location>
        <position position="1"/>
    </location>
</feature>
<evidence type="ECO:0000313" key="4">
    <source>
        <dbReference type="Proteomes" id="UP000075243"/>
    </source>
</evidence>
<evidence type="ECO:0000256" key="2">
    <source>
        <dbReference type="SAM" id="SignalP"/>
    </source>
</evidence>
<accession>A0A151ST13</accession>
<evidence type="ECO:0000256" key="1">
    <source>
        <dbReference type="SAM" id="MobiDB-lite"/>
    </source>
</evidence>
<feature type="signal peptide" evidence="2">
    <location>
        <begin position="1"/>
        <end position="29"/>
    </location>
</feature>
<protein>
    <submittedName>
        <fullName evidence="3">Uncharacterized protein</fullName>
    </submittedName>
</protein>
<reference evidence="3 4" key="1">
    <citation type="journal article" date="2012" name="Nat. Biotechnol.">
        <title>Draft genome sequence of pigeonpea (Cajanus cajan), an orphan legume crop of resource-poor farmers.</title>
        <authorList>
            <person name="Varshney R.K."/>
            <person name="Chen W."/>
            <person name="Li Y."/>
            <person name="Bharti A.K."/>
            <person name="Saxena R.K."/>
            <person name="Schlueter J.A."/>
            <person name="Donoghue M.T."/>
            <person name="Azam S."/>
            <person name="Fan G."/>
            <person name="Whaley A.M."/>
            <person name="Farmer A.D."/>
            <person name="Sheridan J."/>
            <person name="Iwata A."/>
            <person name="Tuteja R."/>
            <person name="Penmetsa R.V."/>
            <person name="Wu W."/>
            <person name="Upadhyaya H.D."/>
            <person name="Yang S.P."/>
            <person name="Shah T."/>
            <person name="Saxena K.B."/>
            <person name="Michael T."/>
            <person name="McCombie W.R."/>
            <person name="Yang B."/>
            <person name="Zhang G."/>
            <person name="Yang H."/>
            <person name="Wang J."/>
            <person name="Spillane C."/>
            <person name="Cook D.R."/>
            <person name="May G.D."/>
            <person name="Xu X."/>
            <person name="Jackson S.A."/>
        </authorList>
    </citation>
    <scope>NUCLEOTIDE SEQUENCE [LARGE SCALE GENOMIC DNA]</scope>
    <source>
        <strain evidence="4">cv. Asha</strain>
    </source>
</reference>
<dbReference type="AlphaFoldDB" id="A0A151ST13"/>